<gene>
    <name evidence="2" type="ORF">B4135_0374</name>
</gene>
<organism evidence="2 3">
    <name type="scientific">Caldibacillus debilis</name>
    <dbReference type="NCBI Taxonomy" id="301148"/>
    <lineage>
        <taxon>Bacteria</taxon>
        <taxon>Bacillati</taxon>
        <taxon>Bacillota</taxon>
        <taxon>Bacilli</taxon>
        <taxon>Bacillales</taxon>
        <taxon>Bacillaceae</taxon>
        <taxon>Caldibacillus</taxon>
    </lineage>
</organism>
<feature type="transmembrane region" description="Helical" evidence="1">
    <location>
        <begin position="6"/>
        <end position="26"/>
    </location>
</feature>
<keyword evidence="1" id="KW-0472">Membrane</keyword>
<dbReference type="STRING" id="301148.B4135_0374"/>
<dbReference type="EMBL" id="LQYT01000090">
    <property type="protein sequence ID" value="KYD12775.1"/>
    <property type="molecule type" value="Genomic_DNA"/>
</dbReference>
<comment type="caution">
    <text evidence="2">The sequence shown here is derived from an EMBL/GenBank/DDBJ whole genome shotgun (WGS) entry which is preliminary data.</text>
</comment>
<accession>A0A150LKI6</accession>
<proteinExistence type="predicted"/>
<reference evidence="2 3" key="1">
    <citation type="submission" date="2016-01" db="EMBL/GenBank/DDBJ databases">
        <title>Draft Genome Sequences of Seven Thermophilic Sporeformers Isolated from Foods.</title>
        <authorList>
            <person name="Berendsen E.M."/>
            <person name="Wells-Bennik M.H."/>
            <person name="Krawcyk A.O."/>
            <person name="De Jong A."/>
            <person name="Holsappel S."/>
            <person name="Eijlander R.T."/>
            <person name="Kuipers O.P."/>
        </authorList>
    </citation>
    <scope>NUCLEOTIDE SEQUENCE [LARGE SCALE GENOMIC DNA]</scope>
    <source>
        <strain evidence="2 3">B4135</strain>
    </source>
</reference>
<name>A0A150LKI6_9BACI</name>
<sequence length="42" mass="5012">MFVDWTVIIGMMVLRAILIATGFYLLHDLINECKESCLRRYY</sequence>
<keyword evidence="1" id="KW-1133">Transmembrane helix</keyword>
<dbReference type="AlphaFoldDB" id="A0A150LKI6"/>
<protein>
    <submittedName>
        <fullName evidence="2">Uncharacterized protein</fullName>
    </submittedName>
</protein>
<keyword evidence="1" id="KW-0812">Transmembrane</keyword>
<evidence type="ECO:0000313" key="3">
    <source>
        <dbReference type="Proteomes" id="UP000075683"/>
    </source>
</evidence>
<evidence type="ECO:0000256" key="1">
    <source>
        <dbReference type="SAM" id="Phobius"/>
    </source>
</evidence>
<dbReference type="Proteomes" id="UP000075683">
    <property type="component" value="Unassembled WGS sequence"/>
</dbReference>
<evidence type="ECO:0000313" key="2">
    <source>
        <dbReference type="EMBL" id="KYD12775.1"/>
    </source>
</evidence>